<dbReference type="SMART" id="SM00847">
    <property type="entry name" value="HA2"/>
    <property type="match status" value="1"/>
</dbReference>
<protein>
    <recommendedName>
        <fullName evidence="2">RNA helicase</fullName>
        <ecNumber evidence="2">3.6.4.13</ecNumber>
    </recommendedName>
</protein>
<dbReference type="FunFam" id="3.40.50.300:FF:000439">
    <property type="entry name" value="ATP-dependent RNA helicase HrpA"/>
    <property type="match status" value="1"/>
</dbReference>
<gene>
    <name evidence="11" type="ORF">MNBD_GAMMA20-2555</name>
</gene>
<dbReference type="GO" id="GO:0003723">
    <property type="term" value="F:RNA binding"/>
    <property type="evidence" value="ECO:0007669"/>
    <property type="project" value="TreeGrafter"/>
</dbReference>
<dbReference type="EMBL" id="UOFU01000181">
    <property type="protein sequence ID" value="VAW99774.1"/>
    <property type="molecule type" value="Genomic_DNA"/>
</dbReference>
<dbReference type="GO" id="GO:0016787">
    <property type="term" value="F:hydrolase activity"/>
    <property type="evidence" value="ECO:0007669"/>
    <property type="project" value="UniProtKB-KW"/>
</dbReference>
<dbReference type="PROSITE" id="PS51192">
    <property type="entry name" value="HELICASE_ATP_BIND_1"/>
    <property type="match status" value="1"/>
</dbReference>
<evidence type="ECO:0000259" key="9">
    <source>
        <dbReference type="PROSITE" id="PS51192"/>
    </source>
</evidence>
<dbReference type="FunFam" id="1.20.120.1080:FF:000005">
    <property type="entry name" value="ATP-dependent helicase HrpA"/>
    <property type="match status" value="1"/>
</dbReference>
<dbReference type="Pfam" id="PF11898">
    <property type="entry name" value="DUF3418"/>
    <property type="match status" value="1"/>
</dbReference>
<dbReference type="NCBIfam" id="TIGR01967">
    <property type="entry name" value="DEAH_box_HrpA"/>
    <property type="match status" value="1"/>
</dbReference>
<feature type="domain" description="Helicase ATP-binding" evidence="9">
    <location>
        <begin position="88"/>
        <end position="251"/>
    </location>
</feature>
<evidence type="ECO:0000256" key="4">
    <source>
        <dbReference type="ARBA" id="ARBA00022801"/>
    </source>
</evidence>
<name>A0A3B1B0D5_9ZZZZ</name>
<keyword evidence="5 11" id="KW-0347">Helicase</keyword>
<dbReference type="InterPro" id="IPR048333">
    <property type="entry name" value="HA2_WH"/>
</dbReference>
<dbReference type="NCBIfam" id="NF008348">
    <property type="entry name" value="PRK11131.1"/>
    <property type="match status" value="1"/>
</dbReference>
<dbReference type="InterPro" id="IPR007502">
    <property type="entry name" value="Helicase-assoc_dom"/>
</dbReference>
<comment type="catalytic activity">
    <reaction evidence="7">
        <text>ATP + H2O = ADP + phosphate + H(+)</text>
        <dbReference type="Rhea" id="RHEA:13065"/>
        <dbReference type="ChEBI" id="CHEBI:15377"/>
        <dbReference type="ChEBI" id="CHEBI:15378"/>
        <dbReference type="ChEBI" id="CHEBI:30616"/>
        <dbReference type="ChEBI" id="CHEBI:43474"/>
        <dbReference type="ChEBI" id="CHEBI:456216"/>
        <dbReference type="EC" id="3.6.4.13"/>
    </reaction>
</comment>
<dbReference type="Pfam" id="PF00270">
    <property type="entry name" value="DEAD"/>
    <property type="match status" value="1"/>
</dbReference>
<dbReference type="FunFam" id="3.40.50.300:FF:000575">
    <property type="entry name" value="ATP-dependent helicase hrpA"/>
    <property type="match status" value="1"/>
</dbReference>
<dbReference type="PANTHER" id="PTHR18934:SF99">
    <property type="entry name" value="ATP-DEPENDENT RNA HELICASE DHX37-RELATED"/>
    <property type="match status" value="1"/>
</dbReference>
<organism evidence="11">
    <name type="scientific">hydrothermal vent metagenome</name>
    <dbReference type="NCBI Taxonomy" id="652676"/>
    <lineage>
        <taxon>unclassified sequences</taxon>
        <taxon>metagenomes</taxon>
        <taxon>ecological metagenomes</taxon>
    </lineage>
</organism>
<dbReference type="SMART" id="SM00382">
    <property type="entry name" value="AAA"/>
    <property type="match status" value="1"/>
</dbReference>
<feature type="region of interest" description="Disordered" evidence="8">
    <location>
        <begin position="638"/>
        <end position="659"/>
    </location>
</feature>
<dbReference type="InterPro" id="IPR014001">
    <property type="entry name" value="Helicase_ATP-bd"/>
</dbReference>
<dbReference type="GO" id="GO:0005524">
    <property type="term" value="F:ATP binding"/>
    <property type="evidence" value="ECO:0007669"/>
    <property type="project" value="UniProtKB-KW"/>
</dbReference>
<dbReference type="Pfam" id="PF00271">
    <property type="entry name" value="Helicase_C"/>
    <property type="match status" value="1"/>
</dbReference>
<reference evidence="11" key="1">
    <citation type="submission" date="2018-06" db="EMBL/GenBank/DDBJ databases">
        <authorList>
            <person name="Zhirakovskaya E."/>
        </authorList>
    </citation>
    <scope>NUCLEOTIDE SEQUENCE</scope>
</reference>
<dbReference type="PANTHER" id="PTHR18934">
    <property type="entry name" value="ATP-DEPENDENT RNA HELICASE"/>
    <property type="match status" value="1"/>
</dbReference>
<evidence type="ECO:0000256" key="7">
    <source>
        <dbReference type="ARBA" id="ARBA00047984"/>
    </source>
</evidence>
<dbReference type="Gene3D" id="1.20.120.1080">
    <property type="match status" value="1"/>
</dbReference>
<dbReference type="InterPro" id="IPR010222">
    <property type="entry name" value="RNA_helicase_HrpA"/>
</dbReference>
<evidence type="ECO:0000256" key="8">
    <source>
        <dbReference type="SAM" id="MobiDB-lite"/>
    </source>
</evidence>
<keyword evidence="3" id="KW-0547">Nucleotide-binding</keyword>
<dbReference type="Gene3D" id="3.40.50.300">
    <property type="entry name" value="P-loop containing nucleotide triphosphate hydrolases"/>
    <property type="match status" value="2"/>
</dbReference>
<dbReference type="InterPro" id="IPR003593">
    <property type="entry name" value="AAA+_ATPase"/>
</dbReference>
<dbReference type="InterPro" id="IPR024590">
    <property type="entry name" value="HrpA_C"/>
</dbReference>
<dbReference type="InterPro" id="IPR001650">
    <property type="entry name" value="Helicase_C-like"/>
</dbReference>
<dbReference type="EC" id="3.6.4.13" evidence="2"/>
<dbReference type="PROSITE" id="PS51194">
    <property type="entry name" value="HELICASE_CTER"/>
    <property type="match status" value="1"/>
</dbReference>
<evidence type="ECO:0000256" key="6">
    <source>
        <dbReference type="ARBA" id="ARBA00022840"/>
    </source>
</evidence>
<dbReference type="SMART" id="SM00487">
    <property type="entry name" value="DEXDc"/>
    <property type="match status" value="1"/>
</dbReference>
<dbReference type="InterPro" id="IPR027417">
    <property type="entry name" value="P-loop_NTPase"/>
</dbReference>
<dbReference type="SMART" id="SM00490">
    <property type="entry name" value="HELICc"/>
    <property type="match status" value="1"/>
</dbReference>
<dbReference type="InterPro" id="IPR011545">
    <property type="entry name" value="DEAD/DEAH_box_helicase_dom"/>
</dbReference>
<dbReference type="Pfam" id="PF21010">
    <property type="entry name" value="HA2_C"/>
    <property type="match status" value="1"/>
</dbReference>
<evidence type="ECO:0000256" key="5">
    <source>
        <dbReference type="ARBA" id="ARBA00022806"/>
    </source>
</evidence>
<dbReference type="Pfam" id="PF04408">
    <property type="entry name" value="WHD_HA2"/>
    <property type="match status" value="1"/>
</dbReference>
<evidence type="ECO:0000313" key="11">
    <source>
        <dbReference type="EMBL" id="VAW99774.1"/>
    </source>
</evidence>
<dbReference type="SUPFAM" id="SSF52540">
    <property type="entry name" value="P-loop containing nucleoside triphosphate hydrolases"/>
    <property type="match status" value="1"/>
</dbReference>
<comment type="similarity">
    <text evidence="1">Belongs to the DEAD box helicase family. DEAH subfamily.</text>
</comment>
<feature type="region of interest" description="Disordered" evidence="8">
    <location>
        <begin position="526"/>
        <end position="545"/>
    </location>
</feature>
<evidence type="ECO:0000256" key="2">
    <source>
        <dbReference type="ARBA" id="ARBA00012552"/>
    </source>
</evidence>
<keyword evidence="4" id="KW-0378">Hydrolase</keyword>
<feature type="domain" description="Helicase C-terminal" evidence="10">
    <location>
        <begin position="281"/>
        <end position="446"/>
    </location>
</feature>
<evidence type="ECO:0000256" key="1">
    <source>
        <dbReference type="ARBA" id="ARBA00008792"/>
    </source>
</evidence>
<dbReference type="CDD" id="cd18791">
    <property type="entry name" value="SF2_C_RHA"/>
    <property type="match status" value="1"/>
</dbReference>
<accession>A0A3B1B0D5</accession>
<sequence>MSELTRSELNTLYNALDVCMTADCPALRKRLHGLRRALQTGCEPGNKLNALKKDIDASRVRAVQRRESLPAVTINEDLPIGSRWRDIAAAIEKHQVVVVAGETGSGKTTQLPKICLALGRGSAGLIGHTQPRRIAARSVATRIAEELNTELGQVVGYKVRFSDHTRPEANIKLMTDGILLAELQGDRVLSQYDTLIIDEAHERSLNIDFLLGYLKRLLHKRPDFKLIITSATIDTGRFAAHFNHAPVIEVSGRSYPVDIRYRPRQGDDDERDRDQQQAILDAVDEVAAIDHRGDILIFLSGEREIRDTAEALRKHHPAHTEILPLYSRLSATEQNRVFKTSARRRIILATNVAETSLTVPGIRYVIDPGTARISRYSTRSKVQRLPIEKIAQSSANQRAGRCGRVAAGVCIRLYSEEDFLARREFTEPELRRTNLASVILQMHQLGLGNPEEFPFIDPPDRRFIHDGYRLLHELSALDEHNQLTPLGRQLARLPLDPRIGRMILEAGRQGCLSEVLVIASALSIQDPRERPQEKQQQADEQHRRFTDEHSDFVSLLNLWRHFEEQRKHLSNSQLRKYCQKSFLAFMRMREWRETWQQLKTQARDMGLSMNSEPADYAVLHRALLTGLLGNLGHRLEEEDNKPAAVKGRASRPRKGPQKYQGARNSVFYLFPGSAVAKKRPKWMMAAEVVETSRLYARGIARIEVEWVEPLARHLVKRSYTEPRWDMRRSQVTALETVTLYGLLIQSGRRVHFGPIDAPVAREIFIREALIAGNYRPTTRRGQKSDTPEFMRHNQALIREAEDIEARGRRRDVLADEAQLLAFFDQRLPGCIYSGPLFEKWRKQAEADEPNLLKLPRELVIHAERAGLGDSDYPGEMAVNGVRLHLRYGFNPGGEDDGVSVLVPLGALNQLAPEPFEWLVPGLLAERVTALLKGLPKAIRKALVPVPDTAVSLVRRLSDERPAASLLVALERLLKQHYDVDVPTDIWPVVALPDHLRIRYEVIDAGGRVIGHGRDLLVLQAKFGEHASDDFVQTLDKHHWERSDIRRWDFGNLPPFVEIERAGSRFRAFPALAVQGDGSLAIQLFDAEARAAEAHRVGLRALVILTLPKPCKYLRHNLPGIDRLCLQYVGIDDCETLKDDLQALIIDRCFFPDGHGVRSQSDFERVIDVRQPVLMTVAGTVGQLASDIIARHHAVQKWLRGQLPIQAMDAVKDIQQQLATLVYPGCLIHIPFEWLQHVPRFLRAAEQRIEKLQQMPAADQERMARLKPFIVIYQQKMARNKKMDPALIQLRWMLEEYRVSVFAQGLKTSQPVSPKRLEEVISQL</sequence>
<dbReference type="Pfam" id="PF07717">
    <property type="entry name" value="OB_NTP_bind"/>
    <property type="match status" value="1"/>
</dbReference>
<evidence type="ECO:0000256" key="3">
    <source>
        <dbReference type="ARBA" id="ARBA00022741"/>
    </source>
</evidence>
<proteinExistence type="inferred from homology"/>
<evidence type="ECO:0000259" key="10">
    <source>
        <dbReference type="PROSITE" id="PS51194"/>
    </source>
</evidence>
<dbReference type="InterPro" id="IPR011709">
    <property type="entry name" value="DEAD-box_helicase_OB_fold"/>
</dbReference>
<dbReference type="GO" id="GO:0003724">
    <property type="term" value="F:RNA helicase activity"/>
    <property type="evidence" value="ECO:0007669"/>
    <property type="project" value="UniProtKB-EC"/>
</dbReference>
<keyword evidence="6" id="KW-0067">ATP-binding</keyword>